<dbReference type="AlphaFoldDB" id="A0AAF1B609"/>
<dbReference type="EMBL" id="CP093348">
    <property type="protein sequence ID" value="WOH05963.1"/>
    <property type="molecule type" value="Genomic_DNA"/>
</dbReference>
<feature type="transmembrane region" description="Helical" evidence="1">
    <location>
        <begin position="125"/>
        <end position="152"/>
    </location>
</feature>
<evidence type="ECO:0000313" key="3">
    <source>
        <dbReference type="Proteomes" id="UP000077755"/>
    </source>
</evidence>
<gene>
    <name evidence="2" type="ORF">DCAR_0625386</name>
</gene>
<reference evidence="2" key="1">
    <citation type="journal article" date="2016" name="Nat. Genet.">
        <title>A high-quality carrot genome assembly provides new insights into carotenoid accumulation and asterid genome evolution.</title>
        <authorList>
            <person name="Iorizzo M."/>
            <person name="Ellison S."/>
            <person name="Senalik D."/>
            <person name="Zeng P."/>
            <person name="Satapoomin P."/>
            <person name="Huang J."/>
            <person name="Bowman M."/>
            <person name="Iovene M."/>
            <person name="Sanseverino W."/>
            <person name="Cavagnaro P."/>
            <person name="Yildiz M."/>
            <person name="Macko-Podgorni A."/>
            <person name="Moranska E."/>
            <person name="Grzebelus E."/>
            <person name="Grzebelus D."/>
            <person name="Ashrafi H."/>
            <person name="Zheng Z."/>
            <person name="Cheng S."/>
            <person name="Spooner D."/>
            <person name="Van Deynze A."/>
            <person name="Simon P."/>
        </authorList>
    </citation>
    <scope>NUCLEOTIDE SEQUENCE</scope>
    <source>
        <tissue evidence="2">Leaf</tissue>
    </source>
</reference>
<evidence type="ECO:0000256" key="1">
    <source>
        <dbReference type="SAM" id="Phobius"/>
    </source>
</evidence>
<name>A0AAF1B609_DAUCS</name>
<dbReference type="PANTHER" id="PTHR31721">
    <property type="entry name" value="OS06G0710300 PROTEIN"/>
    <property type="match status" value="1"/>
</dbReference>
<sequence>MATNITRLLGNNRAYSHGTAYVFNSRTTTMESTSFSVLSKMGFRGEKCAVGGEGENKPAMALNASVALAGRASTAKTQTIEEVKLAFILANVSALVFHGLKAIASRPRTWRTHIQTLIERVVINSRFFTMLAVAGTLLGSVLCFLEGCFIIIESYLQYLHALSHGSGSDHGHHMVQLLIEAMDMYLVGTAMLIFGTGLHKLPTWIGMKSIAQAKTKIGHALMMILQVGVMEKFKSIPLITGLDLACFAGALFISSASIFLLSRLTTSVASNAASNKNVAQESTSL</sequence>
<keyword evidence="1" id="KW-0472">Membrane</keyword>
<keyword evidence="1" id="KW-1133">Transmembrane helix</keyword>
<proteinExistence type="predicted"/>
<feature type="transmembrane region" description="Helical" evidence="1">
    <location>
        <begin position="184"/>
        <end position="201"/>
    </location>
</feature>
<evidence type="ECO:0000313" key="2">
    <source>
        <dbReference type="EMBL" id="WOH05963.1"/>
    </source>
</evidence>
<feature type="transmembrane region" description="Helical" evidence="1">
    <location>
        <begin position="236"/>
        <end position="261"/>
    </location>
</feature>
<reference evidence="2" key="2">
    <citation type="submission" date="2022-03" db="EMBL/GenBank/DDBJ databases">
        <title>Draft title - Genomic analysis of global carrot germplasm unveils the trajectory of domestication and the origin of high carotenoid orange carrot.</title>
        <authorList>
            <person name="Iorizzo M."/>
            <person name="Ellison S."/>
            <person name="Senalik D."/>
            <person name="Macko-Podgorni A."/>
            <person name="Grzebelus D."/>
            <person name="Bostan H."/>
            <person name="Rolling W."/>
            <person name="Curaba J."/>
            <person name="Simon P."/>
        </authorList>
    </citation>
    <scope>NUCLEOTIDE SEQUENCE</scope>
    <source>
        <tissue evidence="2">Leaf</tissue>
    </source>
</reference>
<dbReference type="Proteomes" id="UP000077755">
    <property type="component" value="Chromosome 6"/>
</dbReference>
<accession>A0AAF1B609</accession>
<keyword evidence="3" id="KW-1185">Reference proteome</keyword>
<keyword evidence="1" id="KW-0812">Transmembrane</keyword>
<dbReference type="Pfam" id="PF03350">
    <property type="entry name" value="UPF0114"/>
    <property type="match status" value="1"/>
</dbReference>
<organism evidence="2 3">
    <name type="scientific">Daucus carota subsp. sativus</name>
    <name type="common">Carrot</name>
    <dbReference type="NCBI Taxonomy" id="79200"/>
    <lineage>
        <taxon>Eukaryota</taxon>
        <taxon>Viridiplantae</taxon>
        <taxon>Streptophyta</taxon>
        <taxon>Embryophyta</taxon>
        <taxon>Tracheophyta</taxon>
        <taxon>Spermatophyta</taxon>
        <taxon>Magnoliopsida</taxon>
        <taxon>eudicotyledons</taxon>
        <taxon>Gunneridae</taxon>
        <taxon>Pentapetalae</taxon>
        <taxon>asterids</taxon>
        <taxon>campanulids</taxon>
        <taxon>Apiales</taxon>
        <taxon>Apiaceae</taxon>
        <taxon>Apioideae</taxon>
        <taxon>Scandiceae</taxon>
        <taxon>Daucinae</taxon>
        <taxon>Daucus</taxon>
        <taxon>Daucus sect. Daucus</taxon>
    </lineage>
</organism>
<dbReference type="InterPro" id="IPR005134">
    <property type="entry name" value="UPF0114"/>
</dbReference>
<protein>
    <submittedName>
        <fullName evidence="2">Uncharacterized protein</fullName>
    </submittedName>
</protein>
<dbReference type="PANTHER" id="PTHR31721:SF3">
    <property type="entry name" value="EXPRESSED PROTEIN"/>
    <property type="match status" value="1"/>
</dbReference>